<dbReference type="SMART" id="SM00382">
    <property type="entry name" value="AAA"/>
    <property type="match status" value="1"/>
</dbReference>
<dbReference type="PANTHER" id="PTHR10763:SF23">
    <property type="entry name" value="ORIGIN RECOGNITION COMPLEX SUBUNIT 1"/>
    <property type="match status" value="1"/>
</dbReference>
<gene>
    <name evidence="13" type="ORF">D9611_003911</name>
</gene>
<dbReference type="InterPro" id="IPR043151">
    <property type="entry name" value="BAH_sf"/>
</dbReference>
<keyword evidence="5 10" id="KW-0547">Nucleotide-binding</keyword>
<keyword evidence="7" id="KW-0460">Magnesium</keyword>
<keyword evidence="4" id="KW-0479">Metal-binding</keyword>
<feature type="region of interest" description="Disordered" evidence="11">
    <location>
        <begin position="308"/>
        <end position="453"/>
    </location>
</feature>
<dbReference type="GO" id="GO:0005664">
    <property type="term" value="C:nuclear origin of replication recognition complex"/>
    <property type="evidence" value="ECO:0007669"/>
    <property type="project" value="TreeGrafter"/>
</dbReference>
<dbReference type="GO" id="GO:0046872">
    <property type="term" value="F:metal ion binding"/>
    <property type="evidence" value="ECO:0007669"/>
    <property type="project" value="UniProtKB-KW"/>
</dbReference>
<dbReference type="GO" id="GO:0033314">
    <property type="term" value="P:mitotic DNA replication checkpoint signaling"/>
    <property type="evidence" value="ECO:0007669"/>
    <property type="project" value="TreeGrafter"/>
</dbReference>
<organism evidence="13 14">
    <name type="scientific">Ephemerocybe angulata</name>
    <dbReference type="NCBI Taxonomy" id="980116"/>
    <lineage>
        <taxon>Eukaryota</taxon>
        <taxon>Fungi</taxon>
        <taxon>Dikarya</taxon>
        <taxon>Basidiomycota</taxon>
        <taxon>Agaricomycotina</taxon>
        <taxon>Agaricomycetes</taxon>
        <taxon>Agaricomycetidae</taxon>
        <taxon>Agaricales</taxon>
        <taxon>Agaricineae</taxon>
        <taxon>Psathyrellaceae</taxon>
        <taxon>Ephemerocybe</taxon>
    </lineage>
</organism>
<evidence type="ECO:0000256" key="2">
    <source>
        <dbReference type="ARBA" id="ARBA00008398"/>
    </source>
</evidence>
<dbReference type="Proteomes" id="UP000541558">
    <property type="component" value="Unassembled WGS sequence"/>
</dbReference>
<evidence type="ECO:0000256" key="6">
    <source>
        <dbReference type="ARBA" id="ARBA00022840"/>
    </source>
</evidence>
<feature type="domain" description="BAH" evidence="12">
    <location>
        <begin position="102"/>
        <end position="277"/>
    </location>
</feature>
<dbReference type="Gene3D" id="3.40.50.300">
    <property type="entry name" value="P-loop containing nucleotide triphosphate hydrolases"/>
    <property type="match status" value="1"/>
</dbReference>
<accession>A0A8H5EYW4</accession>
<dbReference type="InterPro" id="IPR001025">
    <property type="entry name" value="BAH_dom"/>
</dbReference>
<feature type="compositionally biased region" description="Basic and acidic residues" evidence="11">
    <location>
        <begin position="50"/>
        <end position="59"/>
    </location>
</feature>
<dbReference type="GO" id="GO:0003682">
    <property type="term" value="F:chromatin binding"/>
    <property type="evidence" value="ECO:0007669"/>
    <property type="project" value="InterPro"/>
</dbReference>
<evidence type="ECO:0000256" key="7">
    <source>
        <dbReference type="ARBA" id="ARBA00022842"/>
    </source>
</evidence>
<dbReference type="InterPro" id="IPR027417">
    <property type="entry name" value="P-loop_NTPase"/>
</dbReference>
<dbReference type="OrthoDB" id="1926878at2759"/>
<evidence type="ECO:0000256" key="5">
    <source>
        <dbReference type="ARBA" id="ARBA00022741"/>
    </source>
</evidence>
<evidence type="ECO:0000313" key="13">
    <source>
        <dbReference type="EMBL" id="KAF5317426.1"/>
    </source>
</evidence>
<comment type="caution">
    <text evidence="13">The sequence shown here is derived from an EMBL/GenBank/DDBJ whole genome shotgun (WGS) entry which is preliminary data.</text>
</comment>
<dbReference type="AlphaFoldDB" id="A0A8H5EYW4"/>
<comment type="function">
    <text evidence="10">Component of the origin recognition complex (ORC) that binds origins of replication. DNA-binding is ATP-dependent, however specific DNA sequences that define origins of replication have not been identified so far. ORC is required to assemble the pre-replication complex necessary to initiate DNA replication.</text>
</comment>
<evidence type="ECO:0000256" key="8">
    <source>
        <dbReference type="ARBA" id="ARBA00023125"/>
    </source>
</evidence>
<dbReference type="InterPro" id="IPR003959">
    <property type="entry name" value="ATPase_AAA_core"/>
</dbReference>
<dbReference type="CDD" id="cd00009">
    <property type="entry name" value="AAA"/>
    <property type="match status" value="1"/>
</dbReference>
<dbReference type="Gene3D" id="1.10.8.60">
    <property type="match status" value="1"/>
</dbReference>
<sequence>MAIPQTPRRSRRFQPLATPFLQRQIAKPECTWEGEPINTRPCNPELDLMQEERDEREEANQGEEEDSDTEKTVFYSAFTIKVSKPKQLRTKQAPGGDDDEVRTFRLGDTITIETDTLSRQRRPPSVAVIVSMWEVRKGGEELTREHDSSKMRLRVHWFLRPSELAAIREKREHAENEVYYTLTSSDILLPNVIVSRCSVSSQRSHANTKGKERAKNGWVYASAPMTPSKRSSKKKGSSSTVPKEDAPDSDDEEDDELEQYYCRYAINSQRGLFYELSWEELQRSAIELARHIPENIDAQGTWGSGLEWNVDTTENVPRPKKSAPPPKKRAKLAAKAEAKDELEGGAEEYVSEEEVDSGSEAQFESDSDDDEDIEEDAVSEDGEGGEDEDDYLHEPQTPSRKRKRGQAGPKTPRKGRKPNLAQPTPHSKAALKRRRNLKAPINASPRKQRAGNFTIRPPTLSFKADMSRLPQDPWLRAMHVLHVGNRPEALPCRGGEYDEVLRSVGELLEEGSGGCIYISGVPGTGKTATVHTAVRELKRMAEANEISPFTYVEINGLRIPEPSVAYTVLWEAISRDGDTSKESSTRISSKESLKALTHHFGGRRMRPAEHAYVVLMDELDQLVTPKQDVIYNFFNWPTLHGSKLVVIAVANTMDLPERVMTGRVRSRLGMTRINFQPYSAIQLQEIVETRLATAKEGLDEEIVARDVMSKDAIKLASAKISSITGDARRMLDACRRIVEHASTSKKTAGPGDVSKIMKMMQSSPTAGYLQDCSLHERILLASLVRCMRREGVEEIKWGDVQYQHLNYIGALTGSGDSQRKPSVAELTAVLDSLVASRAILLEDGAAAARKPSEERRLILNIEQIEVERVLSDVGGQVWKNVLSV</sequence>
<keyword evidence="14" id="KW-1185">Reference proteome</keyword>
<reference evidence="13 14" key="1">
    <citation type="journal article" date="2020" name="ISME J.">
        <title>Uncovering the hidden diversity of litter-decomposition mechanisms in mushroom-forming fungi.</title>
        <authorList>
            <person name="Floudas D."/>
            <person name="Bentzer J."/>
            <person name="Ahren D."/>
            <person name="Johansson T."/>
            <person name="Persson P."/>
            <person name="Tunlid A."/>
        </authorList>
    </citation>
    <scope>NUCLEOTIDE SEQUENCE [LARGE SCALE GENOMIC DNA]</scope>
    <source>
        <strain evidence="13 14">CBS 175.51</strain>
    </source>
</reference>
<evidence type="ECO:0000256" key="3">
    <source>
        <dbReference type="ARBA" id="ARBA00022705"/>
    </source>
</evidence>
<feature type="compositionally biased region" description="Basic residues" evidence="11">
    <location>
        <begin position="399"/>
        <end position="417"/>
    </location>
</feature>
<dbReference type="EMBL" id="JAACJK010000219">
    <property type="protein sequence ID" value="KAF5317426.1"/>
    <property type="molecule type" value="Genomic_DNA"/>
</dbReference>
<evidence type="ECO:0000313" key="14">
    <source>
        <dbReference type="Proteomes" id="UP000541558"/>
    </source>
</evidence>
<dbReference type="InterPro" id="IPR054425">
    <property type="entry name" value="Cdc6_ORC1-like_ATPase_lid"/>
</dbReference>
<comment type="subcellular location">
    <subcellularLocation>
        <location evidence="1 10">Nucleus</location>
    </subcellularLocation>
</comment>
<dbReference type="SUPFAM" id="SSF52540">
    <property type="entry name" value="P-loop containing nucleoside triphosphate hydrolases"/>
    <property type="match status" value="1"/>
</dbReference>
<dbReference type="GO" id="GO:0005524">
    <property type="term" value="F:ATP binding"/>
    <property type="evidence" value="ECO:0007669"/>
    <property type="project" value="UniProtKB-KW"/>
</dbReference>
<comment type="similarity">
    <text evidence="2 10">Belongs to the ORC1 family.</text>
</comment>
<dbReference type="InterPro" id="IPR003593">
    <property type="entry name" value="AAA+_ATPase"/>
</dbReference>
<dbReference type="PANTHER" id="PTHR10763">
    <property type="entry name" value="CELL DIVISION CONTROL PROTEIN 6-RELATED"/>
    <property type="match status" value="1"/>
</dbReference>
<evidence type="ECO:0000259" key="12">
    <source>
        <dbReference type="PROSITE" id="PS51038"/>
    </source>
</evidence>
<dbReference type="GO" id="GO:0006270">
    <property type="term" value="P:DNA replication initiation"/>
    <property type="evidence" value="ECO:0007669"/>
    <property type="project" value="TreeGrafter"/>
</dbReference>
<feature type="compositionally biased region" description="Basic residues" evidence="11">
    <location>
        <begin position="318"/>
        <end position="332"/>
    </location>
</feature>
<dbReference type="PROSITE" id="PS51038">
    <property type="entry name" value="BAH"/>
    <property type="match status" value="1"/>
</dbReference>
<feature type="region of interest" description="Disordered" evidence="11">
    <location>
        <begin position="30"/>
        <end position="71"/>
    </location>
</feature>
<keyword evidence="8 10" id="KW-0238">DNA-binding</keyword>
<comment type="subunit">
    <text evidence="10">ORC is composed of six subunits.</text>
</comment>
<feature type="region of interest" description="Disordered" evidence="11">
    <location>
        <begin position="200"/>
        <end position="255"/>
    </location>
</feature>
<keyword evidence="9 10" id="KW-0539">Nucleus</keyword>
<evidence type="ECO:0000256" key="10">
    <source>
        <dbReference type="RuleBase" id="RU365058"/>
    </source>
</evidence>
<proteinExistence type="inferred from homology"/>
<feature type="compositionally biased region" description="Acidic residues" evidence="11">
    <location>
        <begin position="343"/>
        <end position="391"/>
    </location>
</feature>
<dbReference type="GO" id="GO:0016887">
    <property type="term" value="F:ATP hydrolysis activity"/>
    <property type="evidence" value="ECO:0007669"/>
    <property type="project" value="InterPro"/>
</dbReference>
<dbReference type="Gene3D" id="2.30.30.490">
    <property type="match status" value="1"/>
</dbReference>
<dbReference type="Pfam" id="PF00004">
    <property type="entry name" value="AAA"/>
    <property type="match status" value="1"/>
</dbReference>
<dbReference type="Pfam" id="PF22606">
    <property type="entry name" value="Cdc6-ORC-like_ATPase_lid"/>
    <property type="match status" value="1"/>
</dbReference>
<evidence type="ECO:0000256" key="11">
    <source>
        <dbReference type="SAM" id="MobiDB-lite"/>
    </source>
</evidence>
<name>A0A8H5EYW4_9AGAR</name>
<protein>
    <recommendedName>
        <fullName evidence="10">Origin recognition complex subunit 1</fullName>
    </recommendedName>
</protein>
<evidence type="ECO:0000256" key="1">
    <source>
        <dbReference type="ARBA" id="ARBA00004123"/>
    </source>
</evidence>
<dbReference type="InterPro" id="IPR050311">
    <property type="entry name" value="ORC1/CDC6"/>
</dbReference>
<evidence type="ECO:0000256" key="4">
    <source>
        <dbReference type="ARBA" id="ARBA00022723"/>
    </source>
</evidence>
<dbReference type="Pfam" id="PF01426">
    <property type="entry name" value="BAH"/>
    <property type="match status" value="1"/>
</dbReference>
<keyword evidence="3 10" id="KW-0235">DNA replication</keyword>
<dbReference type="FunFam" id="3.40.50.300:FF:000199">
    <property type="entry name" value="Origin recognition complex subunit 1"/>
    <property type="match status" value="1"/>
</dbReference>
<keyword evidence="6 10" id="KW-0067">ATP-binding</keyword>
<evidence type="ECO:0000256" key="9">
    <source>
        <dbReference type="ARBA" id="ARBA00023242"/>
    </source>
</evidence>
<feature type="region of interest" description="Disordered" evidence="11">
    <location>
        <begin position="1"/>
        <end position="20"/>
    </location>
</feature>
<dbReference type="GO" id="GO:0003688">
    <property type="term" value="F:DNA replication origin binding"/>
    <property type="evidence" value="ECO:0007669"/>
    <property type="project" value="UniProtKB-ARBA"/>
</dbReference>